<evidence type="ECO:0000256" key="1">
    <source>
        <dbReference type="ARBA" id="ARBA00022908"/>
    </source>
</evidence>
<gene>
    <name evidence="8" type="ORF">HZA66_17705</name>
</gene>
<dbReference type="Proteomes" id="UP000782519">
    <property type="component" value="Unassembled WGS sequence"/>
</dbReference>
<dbReference type="InterPro" id="IPR013762">
    <property type="entry name" value="Integrase-like_cat_sf"/>
</dbReference>
<dbReference type="PANTHER" id="PTHR30349:SF94">
    <property type="entry name" value="INTEGRASE_RECOMBINASE HI_1414-RELATED"/>
    <property type="match status" value="1"/>
</dbReference>
<accession>A0A933RYY6</accession>
<evidence type="ECO:0000256" key="5">
    <source>
        <dbReference type="SAM" id="MobiDB-lite"/>
    </source>
</evidence>
<dbReference type="InterPro" id="IPR011010">
    <property type="entry name" value="DNA_brk_join_enz"/>
</dbReference>
<sequence>MSSLLKRGKKWTATARLPDIFQGPAASKSISQTFTKKDDAKLWLRATEAAMKLGNWRDPRLEPKAYGPLGWPEKRFAEALDDYRVKVTPEKKGASQEAAMLQMLAREGFAQKRIRDLTVADFADFRDARETIGKSASTIRNNLNTVSAVYEWLIHEKSVDVSNPIASLRKRRRGVPQPSGHRERRLRQGEERAISEAIAGLTGPAGRQWKALFPLLLDTGMRLGEAMSIECAWIRQEPGFVVIPDSKNSSARHVAISDRAYAGLLDLTDREPADSKVFRFSSWVAENAWRNEIRITAQCPDLRIHDLRHEALSRMSARGADLKTLMRQSGHKTVAVLMRYLNPTPAEQRSRLFPDDVTVQANA</sequence>
<dbReference type="EMBL" id="JACRJB010000052">
    <property type="protein sequence ID" value="MBI5131275.1"/>
    <property type="molecule type" value="Genomic_DNA"/>
</dbReference>
<proteinExistence type="predicted"/>
<reference evidence="8" key="1">
    <citation type="submission" date="2020-07" db="EMBL/GenBank/DDBJ databases">
        <title>Huge and variable diversity of episymbiotic CPR bacteria and DPANN archaea in groundwater ecosystems.</title>
        <authorList>
            <person name="He C.Y."/>
            <person name="Keren R."/>
            <person name="Whittaker M."/>
            <person name="Farag I.F."/>
            <person name="Doudna J."/>
            <person name="Cate J.H.D."/>
            <person name="Banfield J.F."/>
        </authorList>
    </citation>
    <scope>NUCLEOTIDE SEQUENCE</scope>
    <source>
        <strain evidence="8">NC_groundwater_1818_Pr3_B-0.1um_66_35</strain>
    </source>
</reference>
<dbReference type="CDD" id="cd00796">
    <property type="entry name" value="INT_Rci_Hp1_C"/>
    <property type="match status" value="1"/>
</dbReference>
<keyword evidence="1" id="KW-0229">DNA integration</keyword>
<dbReference type="Gene3D" id="1.10.150.130">
    <property type="match status" value="1"/>
</dbReference>
<evidence type="ECO:0000256" key="3">
    <source>
        <dbReference type="ARBA" id="ARBA00023172"/>
    </source>
</evidence>
<dbReference type="GO" id="GO:0015074">
    <property type="term" value="P:DNA integration"/>
    <property type="evidence" value="ECO:0007669"/>
    <property type="project" value="UniProtKB-KW"/>
</dbReference>
<dbReference type="InterPro" id="IPR057084">
    <property type="entry name" value="Int_N"/>
</dbReference>
<evidence type="ECO:0000313" key="8">
    <source>
        <dbReference type="EMBL" id="MBI5131275.1"/>
    </source>
</evidence>
<dbReference type="InterPro" id="IPR010998">
    <property type="entry name" value="Integrase_recombinase_N"/>
</dbReference>
<dbReference type="Pfam" id="PF24624">
    <property type="entry name" value="Int_N"/>
    <property type="match status" value="1"/>
</dbReference>
<protein>
    <submittedName>
        <fullName evidence="8">Site-specific integrase</fullName>
    </submittedName>
</protein>
<feature type="domain" description="Tyr recombinase" evidence="6">
    <location>
        <begin position="181"/>
        <end position="353"/>
    </location>
</feature>
<dbReference type="PROSITE" id="PS51900">
    <property type="entry name" value="CB"/>
    <property type="match status" value="1"/>
</dbReference>
<dbReference type="InterPro" id="IPR044068">
    <property type="entry name" value="CB"/>
</dbReference>
<evidence type="ECO:0000259" key="7">
    <source>
        <dbReference type="PROSITE" id="PS51900"/>
    </source>
</evidence>
<keyword evidence="2 4" id="KW-0238">DNA-binding</keyword>
<dbReference type="Gene3D" id="1.10.443.10">
    <property type="entry name" value="Intergrase catalytic core"/>
    <property type="match status" value="1"/>
</dbReference>
<dbReference type="GO" id="GO:0006310">
    <property type="term" value="P:DNA recombination"/>
    <property type="evidence" value="ECO:0007669"/>
    <property type="project" value="UniProtKB-KW"/>
</dbReference>
<dbReference type="GO" id="GO:0003677">
    <property type="term" value="F:DNA binding"/>
    <property type="evidence" value="ECO:0007669"/>
    <property type="project" value="UniProtKB-UniRule"/>
</dbReference>
<dbReference type="Pfam" id="PF00589">
    <property type="entry name" value="Phage_integrase"/>
    <property type="match status" value="1"/>
</dbReference>
<keyword evidence="3" id="KW-0233">DNA recombination</keyword>
<organism evidence="8 9">
    <name type="scientific">Rhodopseudomonas palustris</name>
    <dbReference type="NCBI Taxonomy" id="1076"/>
    <lineage>
        <taxon>Bacteria</taxon>
        <taxon>Pseudomonadati</taxon>
        <taxon>Pseudomonadota</taxon>
        <taxon>Alphaproteobacteria</taxon>
        <taxon>Hyphomicrobiales</taxon>
        <taxon>Nitrobacteraceae</taxon>
        <taxon>Rhodopseudomonas</taxon>
    </lineage>
</organism>
<dbReference type="SUPFAM" id="SSF56349">
    <property type="entry name" value="DNA breaking-rejoining enzymes"/>
    <property type="match status" value="1"/>
</dbReference>
<evidence type="ECO:0000256" key="2">
    <source>
        <dbReference type="ARBA" id="ARBA00023125"/>
    </source>
</evidence>
<dbReference type="InterPro" id="IPR050090">
    <property type="entry name" value="Tyrosine_recombinase_XerCD"/>
</dbReference>
<comment type="caution">
    <text evidence="8">The sequence shown here is derived from an EMBL/GenBank/DDBJ whole genome shotgun (WGS) entry which is preliminary data.</text>
</comment>
<dbReference type="PROSITE" id="PS51898">
    <property type="entry name" value="TYR_RECOMBINASE"/>
    <property type="match status" value="1"/>
</dbReference>
<evidence type="ECO:0000259" key="6">
    <source>
        <dbReference type="PROSITE" id="PS51898"/>
    </source>
</evidence>
<evidence type="ECO:0000256" key="4">
    <source>
        <dbReference type="PROSITE-ProRule" id="PRU01248"/>
    </source>
</evidence>
<dbReference type="AlphaFoldDB" id="A0A933RYY6"/>
<feature type="region of interest" description="Disordered" evidence="5">
    <location>
        <begin position="170"/>
        <end position="189"/>
    </location>
</feature>
<feature type="domain" description="Core-binding (CB)" evidence="7">
    <location>
        <begin position="74"/>
        <end position="154"/>
    </location>
</feature>
<evidence type="ECO:0000313" key="9">
    <source>
        <dbReference type="Proteomes" id="UP000782519"/>
    </source>
</evidence>
<dbReference type="PANTHER" id="PTHR30349">
    <property type="entry name" value="PHAGE INTEGRASE-RELATED"/>
    <property type="match status" value="1"/>
</dbReference>
<dbReference type="InterPro" id="IPR002104">
    <property type="entry name" value="Integrase_catalytic"/>
</dbReference>
<name>A0A933RYY6_RHOPL</name>